<feature type="non-terminal residue" evidence="1">
    <location>
        <position position="1"/>
    </location>
</feature>
<reference evidence="1" key="1">
    <citation type="journal article" date="2019" name="Sci. Rep.">
        <title>Draft genome of Tanacetum cinerariifolium, the natural source of mosquito coil.</title>
        <authorList>
            <person name="Yamashiro T."/>
            <person name="Shiraishi A."/>
            <person name="Satake H."/>
            <person name="Nakayama K."/>
        </authorList>
    </citation>
    <scope>NUCLEOTIDE SEQUENCE</scope>
</reference>
<organism evidence="1">
    <name type="scientific">Tanacetum cinerariifolium</name>
    <name type="common">Dalmatian daisy</name>
    <name type="synonym">Chrysanthemum cinerariifolium</name>
    <dbReference type="NCBI Taxonomy" id="118510"/>
    <lineage>
        <taxon>Eukaryota</taxon>
        <taxon>Viridiplantae</taxon>
        <taxon>Streptophyta</taxon>
        <taxon>Embryophyta</taxon>
        <taxon>Tracheophyta</taxon>
        <taxon>Spermatophyta</taxon>
        <taxon>Magnoliopsida</taxon>
        <taxon>eudicotyledons</taxon>
        <taxon>Gunneridae</taxon>
        <taxon>Pentapetalae</taxon>
        <taxon>asterids</taxon>
        <taxon>campanulids</taxon>
        <taxon>Asterales</taxon>
        <taxon>Asteraceae</taxon>
        <taxon>Asteroideae</taxon>
        <taxon>Anthemideae</taxon>
        <taxon>Anthemidinae</taxon>
        <taxon>Tanacetum</taxon>
    </lineage>
</organism>
<gene>
    <name evidence="1" type="ORF">Tci_686428</name>
</gene>
<comment type="caution">
    <text evidence="1">The sequence shown here is derived from an EMBL/GenBank/DDBJ whole genome shotgun (WGS) entry which is preliminary data.</text>
</comment>
<proteinExistence type="predicted"/>
<protein>
    <submittedName>
        <fullName evidence="1">Uncharacterized protein</fullName>
    </submittedName>
</protein>
<accession>A0A699L2V2</accession>
<dbReference type="EMBL" id="BKCJ010561779">
    <property type="protein sequence ID" value="GFB14457.1"/>
    <property type="molecule type" value="Genomic_DNA"/>
</dbReference>
<evidence type="ECO:0000313" key="1">
    <source>
        <dbReference type="EMBL" id="GFB14457.1"/>
    </source>
</evidence>
<name>A0A699L2V2_TANCI</name>
<dbReference type="AlphaFoldDB" id="A0A699L2V2"/>
<sequence>TDWEGNILIAATCSFNERSWDLTTDAHGRSGEGGNGFGVVQVYGMVPWGRYTVCMFLAGNVVGRLLGQGVTLGVGQE</sequence>